<proteinExistence type="predicted"/>
<reference evidence="2 3" key="1">
    <citation type="submission" date="2024-09" db="EMBL/GenBank/DDBJ databases">
        <authorList>
            <person name="Sun Q."/>
            <person name="Mori K."/>
        </authorList>
    </citation>
    <scope>NUCLEOTIDE SEQUENCE [LARGE SCALE GENOMIC DNA]</scope>
    <source>
        <strain evidence="2 3">CGMCC 1.9126</strain>
    </source>
</reference>
<comment type="caution">
    <text evidence="2">The sequence shown here is derived from an EMBL/GenBank/DDBJ whole genome shotgun (WGS) entry which is preliminary data.</text>
</comment>
<sequence length="96" mass="10871">MDKKKFSKITNLYQLVVVAAFIIYAYNVQENWRIDVSEEKYTLIGFVILLLLGGALSAVELKASTGNEKTISKKAIYWGVAFALVFFTWRLALGLF</sequence>
<evidence type="ECO:0000313" key="3">
    <source>
        <dbReference type="Proteomes" id="UP001589738"/>
    </source>
</evidence>
<dbReference type="RefSeq" id="WP_340901992.1">
    <property type="nucleotide sequence ID" value="NZ_JBHLUU010000120.1"/>
</dbReference>
<evidence type="ECO:0000313" key="2">
    <source>
        <dbReference type="EMBL" id="MFC0477329.1"/>
    </source>
</evidence>
<keyword evidence="3" id="KW-1185">Reference proteome</keyword>
<feature type="transmembrane region" description="Helical" evidence="1">
    <location>
        <begin position="41"/>
        <end position="63"/>
    </location>
</feature>
<name>A0ABV6KVL3_9BACI</name>
<dbReference type="Proteomes" id="UP001589738">
    <property type="component" value="Unassembled WGS sequence"/>
</dbReference>
<organism evidence="2 3">
    <name type="scientific">Robertmurraya beringensis</name>
    <dbReference type="NCBI Taxonomy" id="641660"/>
    <lineage>
        <taxon>Bacteria</taxon>
        <taxon>Bacillati</taxon>
        <taxon>Bacillota</taxon>
        <taxon>Bacilli</taxon>
        <taxon>Bacillales</taxon>
        <taxon>Bacillaceae</taxon>
        <taxon>Robertmurraya</taxon>
    </lineage>
</organism>
<evidence type="ECO:0000256" key="1">
    <source>
        <dbReference type="SAM" id="Phobius"/>
    </source>
</evidence>
<feature type="transmembrane region" description="Helical" evidence="1">
    <location>
        <begin position="75"/>
        <end position="93"/>
    </location>
</feature>
<protein>
    <submittedName>
        <fullName evidence="2">Uncharacterized protein</fullName>
    </submittedName>
</protein>
<keyword evidence="1" id="KW-0812">Transmembrane</keyword>
<keyword evidence="1" id="KW-1133">Transmembrane helix</keyword>
<accession>A0ABV6KVL3</accession>
<gene>
    <name evidence="2" type="ORF">ACFFHF_19215</name>
</gene>
<keyword evidence="1" id="KW-0472">Membrane</keyword>
<dbReference type="EMBL" id="JBHLUU010000120">
    <property type="protein sequence ID" value="MFC0477329.1"/>
    <property type="molecule type" value="Genomic_DNA"/>
</dbReference>
<feature type="transmembrane region" description="Helical" evidence="1">
    <location>
        <begin position="12"/>
        <end position="29"/>
    </location>
</feature>